<dbReference type="Proteomes" id="UP001500842">
    <property type="component" value="Unassembled WGS sequence"/>
</dbReference>
<keyword evidence="1" id="KW-0560">Oxidoreductase</keyword>
<organism evidence="2 3">
    <name type="scientific">Nocardioides humi</name>
    <dbReference type="NCBI Taxonomy" id="449461"/>
    <lineage>
        <taxon>Bacteria</taxon>
        <taxon>Bacillati</taxon>
        <taxon>Actinomycetota</taxon>
        <taxon>Actinomycetes</taxon>
        <taxon>Propionibacteriales</taxon>
        <taxon>Nocardioidaceae</taxon>
        <taxon>Nocardioides</taxon>
    </lineage>
</organism>
<dbReference type="InterPro" id="IPR029041">
    <property type="entry name" value="FAD-linked_oxidoreductase-like"/>
</dbReference>
<protein>
    <submittedName>
        <fullName evidence="2">Methylenetetrahydrofolate reductase</fullName>
    </submittedName>
</protein>
<gene>
    <name evidence="2" type="ORF">GCM10009788_55390</name>
</gene>
<dbReference type="EMBL" id="BAAAOR010000041">
    <property type="protein sequence ID" value="GAA1545950.1"/>
    <property type="molecule type" value="Genomic_DNA"/>
</dbReference>
<evidence type="ECO:0000313" key="3">
    <source>
        <dbReference type="Proteomes" id="UP001500842"/>
    </source>
</evidence>
<comment type="caution">
    <text evidence="2">The sequence shown here is derived from an EMBL/GenBank/DDBJ whole genome shotgun (WGS) entry which is preliminary data.</text>
</comment>
<accession>A0ABN2BTQ8</accession>
<evidence type="ECO:0000313" key="2">
    <source>
        <dbReference type="EMBL" id="GAA1545950.1"/>
    </source>
</evidence>
<reference evidence="2 3" key="1">
    <citation type="journal article" date="2019" name="Int. J. Syst. Evol. Microbiol.">
        <title>The Global Catalogue of Microorganisms (GCM) 10K type strain sequencing project: providing services to taxonomists for standard genome sequencing and annotation.</title>
        <authorList>
            <consortium name="The Broad Institute Genomics Platform"/>
            <consortium name="The Broad Institute Genome Sequencing Center for Infectious Disease"/>
            <person name="Wu L."/>
            <person name="Ma J."/>
        </authorList>
    </citation>
    <scope>NUCLEOTIDE SEQUENCE [LARGE SCALE GENOMIC DNA]</scope>
    <source>
        <strain evidence="2 3">JCM 14942</strain>
    </source>
</reference>
<name>A0ABN2BTQ8_9ACTN</name>
<keyword evidence="3" id="KW-1185">Reference proteome</keyword>
<proteinExistence type="predicted"/>
<dbReference type="Gene3D" id="3.20.20.220">
    <property type="match status" value="1"/>
</dbReference>
<evidence type="ECO:0000256" key="1">
    <source>
        <dbReference type="ARBA" id="ARBA00023002"/>
    </source>
</evidence>
<sequence length="293" mass="31803">MARPGAQSAELNAVIRNSSIEIIPLKGADQVVADLPVDRPLTITCSPRFGLERTLQHVARARRAGHRVVPHLAARMVGGRQELRSFVRQVVDLGVDDLYVVGGDGDLPVGPYGDALGILQDLAEFDHGLRRLGVGCYPEGHPKIDDGVLHEALLRKQEHADYMVSQLCFDSGAVARWLRSARAGGVRLPLRLGVAAPLQTRKLIELSLRIGVGQSVRFLSKQHGIVGNLLLGRAYEPLDLVTELSREISFAQDGVEGLHLFSFNQVEPTLGWLSRAGELCDPDAPDDSSIAIN</sequence>
<dbReference type="RefSeq" id="WP_141005651.1">
    <property type="nucleotide sequence ID" value="NZ_BAAAOR010000041.1"/>
</dbReference>
<dbReference type="SUPFAM" id="SSF51730">
    <property type="entry name" value="FAD-linked oxidoreductase"/>
    <property type="match status" value="1"/>
</dbReference>